<feature type="transmembrane region" description="Helical" evidence="1">
    <location>
        <begin position="32"/>
        <end position="50"/>
    </location>
</feature>
<evidence type="ECO:0000313" key="3">
    <source>
        <dbReference type="Proteomes" id="UP000003781"/>
    </source>
</evidence>
<keyword evidence="1" id="KW-0472">Membrane</keyword>
<keyword evidence="3" id="KW-1185">Reference proteome</keyword>
<keyword evidence="1" id="KW-0812">Transmembrane</keyword>
<protein>
    <submittedName>
        <fullName evidence="2">Uncharacterized protein</fullName>
    </submittedName>
</protein>
<feature type="transmembrane region" description="Helical" evidence="1">
    <location>
        <begin position="7"/>
        <end position="26"/>
    </location>
</feature>
<proteinExistence type="predicted"/>
<dbReference type="eggNOG" id="ENOG5032H9M">
    <property type="taxonomic scope" value="Bacteria"/>
</dbReference>
<name>A3IZG5_9CHRO</name>
<comment type="caution">
    <text evidence="2">The sequence shown here is derived from an EMBL/GenBank/DDBJ whole genome shotgun (WGS) entry which is preliminary data.</text>
</comment>
<organism evidence="2 3">
    <name type="scientific">Crocosphaera chwakensis CCY0110</name>
    <dbReference type="NCBI Taxonomy" id="391612"/>
    <lineage>
        <taxon>Bacteria</taxon>
        <taxon>Bacillati</taxon>
        <taxon>Cyanobacteriota</taxon>
        <taxon>Cyanophyceae</taxon>
        <taxon>Oscillatoriophycideae</taxon>
        <taxon>Chroococcales</taxon>
        <taxon>Aphanothecaceae</taxon>
        <taxon>Crocosphaera</taxon>
        <taxon>Crocosphaera chwakensis</taxon>
    </lineage>
</organism>
<sequence length="60" mass="6674">MTNLGKILVFMAMGIVIAKFVASFFGKGNIPWLNKLVTIILCLFIGFEVYQIGQILVNKP</sequence>
<evidence type="ECO:0000256" key="1">
    <source>
        <dbReference type="SAM" id="Phobius"/>
    </source>
</evidence>
<evidence type="ECO:0000313" key="2">
    <source>
        <dbReference type="EMBL" id="EAZ88128.1"/>
    </source>
</evidence>
<accession>A3IZG5</accession>
<reference evidence="2 3" key="1">
    <citation type="submission" date="2007-03" db="EMBL/GenBank/DDBJ databases">
        <authorList>
            <person name="Stal L."/>
            <person name="Ferriera S."/>
            <person name="Johnson J."/>
            <person name="Kravitz S."/>
            <person name="Beeson K."/>
            <person name="Sutton G."/>
            <person name="Rogers Y.-H."/>
            <person name="Friedman R."/>
            <person name="Frazier M."/>
            <person name="Venter J.C."/>
        </authorList>
    </citation>
    <scope>NUCLEOTIDE SEQUENCE [LARGE SCALE GENOMIC DNA]</scope>
    <source>
        <strain evidence="2 3">CCY0110</strain>
    </source>
</reference>
<dbReference type="OrthoDB" id="427545at2"/>
<keyword evidence="1" id="KW-1133">Transmembrane helix</keyword>
<dbReference type="AlphaFoldDB" id="A3IZG5"/>
<dbReference type="EMBL" id="AAXW01000104">
    <property type="protein sequence ID" value="EAZ88128.1"/>
    <property type="molecule type" value="Genomic_DNA"/>
</dbReference>
<dbReference type="RefSeq" id="WP_008278782.1">
    <property type="nucleotide sequence ID" value="NZ_AAXW01000104.1"/>
</dbReference>
<dbReference type="Proteomes" id="UP000003781">
    <property type="component" value="Unassembled WGS sequence"/>
</dbReference>
<gene>
    <name evidence="2" type="ORF">CY0110_10887</name>
</gene>